<evidence type="ECO:0000313" key="2">
    <source>
        <dbReference type="EMBL" id="QDT03961.1"/>
    </source>
</evidence>
<dbReference type="PROSITE" id="PS51257">
    <property type="entry name" value="PROKAR_LIPOPROTEIN"/>
    <property type="match status" value="1"/>
</dbReference>
<feature type="chain" id="PRO_5022008122" evidence="1">
    <location>
        <begin position="32"/>
        <end position="267"/>
    </location>
</feature>
<dbReference type="EMBL" id="CP036525">
    <property type="protein sequence ID" value="QDT03961.1"/>
    <property type="molecule type" value="Genomic_DNA"/>
</dbReference>
<accession>A0A517N9Z9</accession>
<dbReference type="Proteomes" id="UP000318538">
    <property type="component" value="Chromosome"/>
</dbReference>
<evidence type="ECO:0000256" key="1">
    <source>
        <dbReference type="SAM" id="SignalP"/>
    </source>
</evidence>
<protein>
    <submittedName>
        <fullName evidence="2">Uncharacterized protein</fullName>
    </submittedName>
</protein>
<name>A0A517N9Z9_9BACT</name>
<reference evidence="2 3" key="1">
    <citation type="submission" date="2019-02" db="EMBL/GenBank/DDBJ databases">
        <title>Deep-cultivation of Planctomycetes and their phenomic and genomic characterization uncovers novel biology.</title>
        <authorList>
            <person name="Wiegand S."/>
            <person name="Jogler M."/>
            <person name="Boedeker C."/>
            <person name="Pinto D."/>
            <person name="Vollmers J."/>
            <person name="Rivas-Marin E."/>
            <person name="Kohn T."/>
            <person name="Peeters S.H."/>
            <person name="Heuer A."/>
            <person name="Rast P."/>
            <person name="Oberbeckmann S."/>
            <person name="Bunk B."/>
            <person name="Jeske O."/>
            <person name="Meyerdierks A."/>
            <person name="Storesund J.E."/>
            <person name="Kallscheuer N."/>
            <person name="Luecker S."/>
            <person name="Lage O.M."/>
            <person name="Pohl T."/>
            <person name="Merkel B.J."/>
            <person name="Hornburger P."/>
            <person name="Mueller R.-W."/>
            <person name="Bruemmer F."/>
            <person name="Labrenz M."/>
            <person name="Spormann A.M."/>
            <person name="Op den Camp H."/>
            <person name="Overmann J."/>
            <person name="Amann R."/>
            <person name="Jetten M.S.M."/>
            <person name="Mascher T."/>
            <person name="Medema M.H."/>
            <person name="Devos D.P."/>
            <person name="Kaster A.-K."/>
            <person name="Ovreas L."/>
            <person name="Rohde M."/>
            <person name="Galperin M.Y."/>
            <person name="Jogler C."/>
        </authorList>
    </citation>
    <scope>NUCLEOTIDE SEQUENCE [LARGE SCALE GENOMIC DNA]</scope>
    <source>
        <strain evidence="2 3">K22_7</strain>
    </source>
</reference>
<dbReference type="AlphaFoldDB" id="A0A517N9Z9"/>
<gene>
    <name evidence="2" type="ORF">K227x_23470</name>
</gene>
<proteinExistence type="predicted"/>
<keyword evidence="1" id="KW-0732">Signal</keyword>
<dbReference type="KEGG" id="rlc:K227x_23470"/>
<feature type="signal peptide" evidence="1">
    <location>
        <begin position="1"/>
        <end position="31"/>
    </location>
</feature>
<sequence length="267" mass="27731" precursor="true">MNARRPSIIRRISPLCLLVGCVSVPFFSGCASLEALDHQATAPIAVGPDGLVIPHPESSMTLPRFLGVDTIARSTCRKTVLLGQIACEKASAVLPALEPKPLTLPLSHPANAASASPAVAAAHKMKAAKAAEAAKVKALGALAGEDCTTNPLVEEAVLAGLDDVSAKVRIAAIDVVIISRRGCDVGCGGCCSDPIRRKLTRMVFQQTGPCCWFEPDSKARRLARLALDACGGPLDPDACGCATDASGDQFPIESPPPELIQQILLTP</sequence>
<dbReference type="OrthoDB" id="273955at2"/>
<evidence type="ECO:0000313" key="3">
    <source>
        <dbReference type="Proteomes" id="UP000318538"/>
    </source>
</evidence>
<dbReference type="RefSeq" id="WP_145169515.1">
    <property type="nucleotide sequence ID" value="NZ_CP036525.1"/>
</dbReference>
<organism evidence="2 3">
    <name type="scientific">Rubripirellula lacrimiformis</name>
    <dbReference type="NCBI Taxonomy" id="1930273"/>
    <lineage>
        <taxon>Bacteria</taxon>
        <taxon>Pseudomonadati</taxon>
        <taxon>Planctomycetota</taxon>
        <taxon>Planctomycetia</taxon>
        <taxon>Pirellulales</taxon>
        <taxon>Pirellulaceae</taxon>
        <taxon>Rubripirellula</taxon>
    </lineage>
</organism>
<keyword evidence="3" id="KW-1185">Reference proteome</keyword>